<evidence type="ECO:0000313" key="2">
    <source>
        <dbReference type="EMBL" id="KPU45522.1"/>
    </source>
</evidence>
<organism evidence="2 3">
    <name type="scientific">Oxobacter pfennigii</name>
    <dbReference type="NCBI Taxonomy" id="36849"/>
    <lineage>
        <taxon>Bacteria</taxon>
        <taxon>Bacillati</taxon>
        <taxon>Bacillota</taxon>
        <taxon>Clostridia</taxon>
        <taxon>Eubacteriales</taxon>
        <taxon>Clostridiaceae</taxon>
        <taxon>Oxobacter</taxon>
    </lineage>
</organism>
<dbReference type="RefSeq" id="WP_054873869.1">
    <property type="nucleotide sequence ID" value="NZ_LKET01000021.1"/>
</dbReference>
<dbReference type="AlphaFoldDB" id="A0A0P8WCN5"/>
<dbReference type="PANTHER" id="PTHR46313">
    <property type="match status" value="1"/>
</dbReference>
<protein>
    <submittedName>
        <fullName evidence="2">Phytoene desaturase (Lycopene-forming)</fullName>
        <ecNumber evidence="2">1.3.99.31</ecNumber>
    </submittedName>
</protein>
<dbReference type="EC" id="1.3.99.31" evidence="2"/>
<keyword evidence="3" id="KW-1185">Reference proteome</keyword>
<dbReference type="Proteomes" id="UP000050326">
    <property type="component" value="Unassembled WGS sequence"/>
</dbReference>
<dbReference type="Gene3D" id="3.50.50.60">
    <property type="entry name" value="FAD/NAD(P)-binding domain"/>
    <property type="match status" value="2"/>
</dbReference>
<dbReference type="GO" id="GO:0016116">
    <property type="term" value="P:carotenoid metabolic process"/>
    <property type="evidence" value="ECO:0007669"/>
    <property type="project" value="InterPro"/>
</dbReference>
<dbReference type="GO" id="GO:0016491">
    <property type="term" value="F:oxidoreductase activity"/>
    <property type="evidence" value="ECO:0007669"/>
    <property type="project" value="UniProtKB-KW"/>
</dbReference>
<dbReference type="OrthoDB" id="9814556at2"/>
<accession>A0A0P8WCN5</accession>
<dbReference type="InterPro" id="IPR002937">
    <property type="entry name" value="Amino_oxidase"/>
</dbReference>
<comment type="caution">
    <text evidence="2">The sequence shown here is derived from an EMBL/GenBank/DDBJ whole genome shotgun (WGS) entry which is preliminary data.</text>
</comment>
<reference evidence="2 3" key="1">
    <citation type="submission" date="2015-09" db="EMBL/GenBank/DDBJ databases">
        <title>Genome sequence of Oxobacter pfennigii DSM 3222.</title>
        <authorList>
            <person name="Poehlein A."/>
            <person name="Bengelsdorf F.R."/>
            <person name="Schiel-Bengelsdorf B."/>
            <person name="Duerre P."/>
            <person name="Daniel R."/>
        </authorList>
    </citation>
    <scope>NUCLEOTIDE SEQUENCE [LARGE SCALE GENOMIC DNA]</scope>
    <source>
        <strain evidence="2 3">DSM 3222</strain>
    </source>
</reference>
<dbReference type="SUPFAM" id="SSF51905">
    <property type="entry name" value="FAD/NAD(P)-binding domain"/>
    <property type="match status" value="1"/>
</dbReference>
<proteinExistence type="predicted"/>
<dbReference type="STRING" id="36849.OXPF_07550"/>
<dbReference type="EMBL" id="LKET01000021">
    <property type="protein sequence ID" value="KPU45522.1"/>
    <property type="molecule type" value="Genomic_DNA"/>
</dbReference>
<name>A0A0P8WCN5_9CLOT</name>
<feature type="domain" description="Amine oxidase" evidence="1">
    <location>
        <begin position="199"/>
        <end position="464"/>
    </location>
</feature>
<dbReference type="InterPro" id="IPR045892">
    <property type="entry name" value="CrtISO-like"/>
</dbReference>
<evidence type="ECO:0000259" key="1">
    <source>
        <dbReference type="Pfam" id="PF01593"/>
    </source>
</evidence>
<gene>
    <name evidence="2" type="primary">crtI_1</name>
    <name evidence="2" type="ORF">OXPF_07550</name>
</gene>
<dbReference type="PANTHER" id="PTHR46313:SF3">
    <property type="entry name" value="PROLYCOPENE ISOMERASE, CHLOROPLASTIC"/>
    <property type="match status" value="1"/>
</dbReference>
<dbReference type="Pfam" id="PF13450">
    <property type="entry name" value="NAD_binding_8"/>
    <property type="match status" value="1"/>
</dbReference>
<keyword evidence="2" id="KW-0560">Oxidoreductase</keyword>
<dbReference type="Pfam" id="PF01593">
    <property type="entry name" value="Amino_oxidase"/>
    <property type="match status" value="1"/>
</dbReference>
<evidence type="ECO:0000313" key="3">
    <source>
        <dbReference type="Proteomes" id="UP000050326"/>
    </source>
</evidence>
<sequence>MSKSIIIIGAGMGGMAAGVYGQMNGFKTRIYEMHHLPGGQCTSWKRKGYTFDVCIHHLMGCSQKTGINRIWGELGAMPRELVYTKEMVSVVSPEGKMFCDYYDPDLLSQHLKEISPDDSKVIDEYINGIKTFGGVDLWGSMMLGNILDIVKIMPKVLKTLKWFKPTMADFAQRFKNPFLRKAFPLLVYSMPEAPFAVHLARHGSGYAKDIAWPVGASAEFAASIAKHYEKLGGKIYYQKKVARILTQNSKAVGVEFLDGSREYADIVISNADGRKTLQDLLEGKYLDKKLEEYCKEPKGETNWAVHVFLGVDRDLSNEPSSLVMLLDQPVIIAGHEHHSLEMQLYGFDKTMAPDNKGVIKAELVGSYSYWKELASDKALYDAEKEKVASQVIDILEGYFHGIKDQVEVVDVPTLLTWERFMGGTHGFANIPNKKADIIGSLFKNEEMLVPGLDNFYFVGAWSTSAGALFVNALSGKKAIQYICKKERQKFIINKV</sequence>
<dbReference type="InterPro" id="IPR036188">
    <property type="entry name" value="FAD/NAD-bd_sf"/>
</dbReference>